<dbReference type="OrthoDB" id="2102672at2759"/>
<protein>
    <submittedName>
        <fullName evidence="7">FAD/NAD(P)-binding domain-containing protein</fullName>
    </submittedName>
</protein>
<dbReference type="InterPro" id="IPR036188">
    <property type="entry name" value="FAD/NAD-bd_sf"/>
</dbReference>
<reference evidence="7 8" key="1">
    <citation type="journal article" date="2015" name="Genome Biol. Evol.">
        <title>Phylogenomic analyses indicate that early fungi evolved digesting cell walls of algal ancestors of land plants.</title>
        <authorList>
            <person name="Chang Y."/>
            <person name="Wang S."/>
            <person name="Sekimoto S."/>
            <person name="Aerts A.L."/>
            <person name="Choi C."/>
            <person name="Clum A."/>
            <person name="LaButti K.M."/>
            <person name="Lindquist E.A."/>
            <person name="Yee Ngan C."/>
            <person name="Ohm R.A."/>
            <person name="Salamov A.A."/>
            <person name="Grigoriev I.V."/>
            <person name="Spatafora J.W."/>
            <person name="Berbee M.L."/>
        </authorList>
    </citation>
    <scope>NUCLEOTIDE SEQUENCE [LARGE SCALE GENOMIC DNA]</scope>
    <source>
        <strain evidence="7 8">JEL478</strain>
    </source>
</reference>
<dbReference type="EMBL" id="KQ965770">
    <property type="protein sequence ID" value="KXS14319.1"/>
    <property type="molecule type" value="Genomic_DNA"/>
</dbReference>
<dbReference type="GO" id="GO:0071949">
    <property type="term" value="F:FAD binding"/>
    <property type="evidence" value="ECO:0007669"/>
    <property type="project" value="InterPro"/>
</dbReference>
<evidence type="ECO:0000256" key="2">
    <source>
        <dbReference type="ARBA" id="ARBA00022630"/>
    </source>
</evidence>
<dbReference type="PANTHER" id="PTHR13789">
    <property type="entry name" value="MONOOXYGENASE"/>
    <property type="match status" value="1"/>
</dbReference>
<evidence type="ECO:0000313" key="8">
    <source>
        <dbReference type="Proteomes" id="UP000070544"/>
    </source>
</evidence>
<keyword evidence="8" id="KW-1185">Reference proteome</keyword>
<evidence type="ECO:0000256" key="1">
    <source>
        <dbReference type="ARBA" id="ARBA00007992"/>
    </source>
</evidence>
<dbReference type="InterPro" id="IPR002938">
    <property type="entry name" value="FAD-bd"/>
</dbReference>
<dbReference type="Gene3D" id="3.50.50.60">
    <property type="entry name" value="FAD/NAD(P)-binding domain"/>
    <property type="match status" value="1"/>
</dbReference>
<dbReference type="Pfam" id="PF01494">
    <property type="entry name" value="FAD_binding_3"/>
    <property type="match status" value="2"/>
</dbReference>
<feature type="domain" description="FAD-binding" evidence="6">
    <location>
        <begin position="35"/>
        <end position="155"/>
    </location>
</feature>
<gene>
    <name evidence="7" type="ORF">M427DRAFT_135927</name>
</gene>
<accession>A0A139ACD0</accession>
<dbReference type="InterPro" id="IPR050493">
    <property type="entry name" value="FAD-dep_Monooxygenase_BioMet"/>
</dbReference>
<dbReference type="STRING" id="1344416.A0A139ACD0"/>
<comment type="similarity">
    <text evidence="1">Belongs to the paxM FAD-dependent monooxygenase family.</text>
</comment>
<evidence type="ECO:0000256" key="4">
    <source>
        <dbReference type="ARBA" id="ARBA00023002"/>
    </source>
</evidence>
<evidence type="ECO:0000256" key="5">
    <source>
        <dbReference type="ARBA" id="ARBA00023033"/>
    </source>
</evidence>
<feature type="domain" description="FAD-binding" evidence="6">
    <location>
        <begin position="257"/>
        <end position="297"/>
    </location>
</feature>
<dbReference type="GO" id="GO:0004497">
    <property type="term" value="F:monooxygenase activity"/>
    <property type="evidence" value="ECO:0007669"/>
    <property type="project" value="UniProtKB-KW"/>
</dbReference>
<dbReference type="AlphaFoldDB" id="A0A139ACD0"/>
<dbReference type="PRINTS" id="PR00420">
    <property type="entry name" value="RNGMNOXGNASE"/>
</dbReference>
<sequence length="368" mass="39811">MDAAIYEKRSDSGDGGLASASDTYPFWEVGGSVEHENALLALEQLGLLDEGVANSGGSAKSFAFFLMDGSDPIWHDTESRRPGGQNAIPILRSSYHGILMHACEKAGIPVMLGKTVVGIRQDEKVVTATFADGSEVTADFLVGADGVNSVVRRLVFPDAKPRVRHGTRFIGVFDLGKEVGPTATPFDNAGAWVLMQLKHPSDGQQPDADWLPYKDLPKASDRLGNIVQGWGAPDSVANAVRYAKRITPIHMWDLPDMATFHKGRVFLVGDAGHGIRPSLGQGHGMTIEDCAVLDVLLDQIPGFTNGQHGSVFLLYDEIRLPRVHYVASSSRDVLTHMTAAPSFQMYVGRLMFRRIVTVRNTFGLGAGI</sequence>
<organism evidence="7 8">
    <name type="scientific">Gonapodya prolifera (strain JEL478)</name>
    <name type="common">Monoblepharis prolifera</name>
    <dbReference type="NCBI Taxonomy" id="1344416"/>
    <lineage>
        <taxon>Eukaryota</taxon>
        <taxon>Fungi</taxon>
        <taxon>Fungi incertae sedis</taxon>
        <taxon>Chytridiomycota</taxon>
        <taxon>Chytridiomycota incertae sedis</taxon>
        <taxon>Monoblepharidomycetes</taxon>
        <taxon>Monoblepharidales</taxon>
        <taxon>Gonapodyaceae</taxon>
        <taxon>Gonapodya</taxon>
    </lineage>
</organism>
<dbReference type="SUPFAM" id="SSF51905">
    <property type="entry name" value="FAD/NAD(P)-binding domain"/>
    <property type="match status" value="1"/>
</dbReference>
<evidence type="ECO:0000259" key="6">
    <source>
        <dbReference type="Pfam" id="PF01494"/>
    </source>
</evidence>
<keyword evidence="4" id="KW-0560">Oxidoreductase</keyword>
<evidence type="ECO:0000313" key="7">
    <source>
        <dbReference type="EMBL" id="KXS14319.1"/>
    </source>
</evidence>
<keyword evidence="5" id="KW-0503">Monooxygenase</keyword>
<keyword evidence="3" id="KW-0274">FAD</keyword>
<evidence type="ECO:0000256" key="3">
    <source>
        <dbReference type="ARBA" id="ARBA00022827"/>
    </source>
</evidence>
<name>A0A139ACD0_GONPJ</name>
<keyword evidence="2" id="KW-0285">Flavoprotein</keyword>
<dbReference type="OMA" id="NWIGVAQ"/>
<proteinExistence type="inferred from homology"/>
<dbReference type="PANTHER" id="PTHR13789:SF309">
    <property type="entry name" value="PUTATIVE (AFU_ORTHOLOGUE AFUA_6G14510)-RELATED"/>
    <property type="match status" value="1"/>
</dbReference>
<dbReference type="Proteomes" id="UP000070544">
    <property type="component" value="Unassembled WGS sequence"/>
</dbReference>